<dbReference type="CDD" id="cd11386">
    <property type="entry name" value="MCP_signal"/>
    <property type="match status" value="1"/>
</dbReference>
<proteinExistence type="predicted"/>
<evidence type="ECO:0000313" key="4">
    <source>
        <dbReference type="EMBL" id="MDN0075254.1"/>
    </source>
</evidence>
<feature type="domain" description="PAC" evidence="3">
    <location>
        <begin position="92"/>
        <end position="144"/>
    </location>
</feature>
<dbReference type="Pfam" id="PF00015">
    <property type="entry name" value="MCPsignal"/>
    <property type="match status" value="1"/>
</dbReference>
<dbReference type="InterPro" id="IPR000014">
    <property type="entry name" value="PAS"/>
</dbReference>
<comment type="caution">
    <text evidence="4">The sequence shown here is derived from an EMBL/GenBank/DDBJ whole genome shotgun (WGS) entry which is preliminary data.</text>
</comment>
<sequence length="442" mass="48857">MFNNKLKRELSVQADRIVEQDAMLAAINRSMAVIEFKPDGTILTANDNFLNTVGYTLQEVQGKHHRIFCEEQYTRSVAYGEFWAKLGRGEFVAGEFKRVNRSGHVLWLEASYNPVIGRDGRVVKVVKFASDVTKTVHEAHEHHSKINAISRAMATIEFNLDGTVITANDNFLNTVGFSLSEIQGKHHRLFCEPGYASSHEYVEFWNKLNRGEFVSGQFQRMHRSGRPLWLEASYNPVFNEDGKVYKVVKFAMDISAHVISVNKDVENAKQAYKISESTETISAQGASVIETAAAEMRRIADSARQSASMIEELGAQSSQITSIVNTIHDIADQTNLLALNAAIEAARAGEQGRGFAVVADEVRKLAERTSSSTTEIAGMIDKIREGTHTAIDSMTSMLKQAEQGVVLANDAGEAIGKIRESTNQVVRVINEFSAVSALKSTH</sequence>
<name>A0ABT7XN91_9NEIS</name>
<dbReference type="PANTHER" id="PTHR24422">
    <property type="entry name" value="CHEMOTAXIS PROTEIN METHYLTRANSFERASE"/>
    <property type="match status" value="1"/>
</dbReference>
<dbReference type="PANTHER" id="PTHR24422:SF10">
    <property type="entry name" value="CHEMOTAXIS PROTEIN METHYLTRANSFERASE 2"/>
    <property type="match status" value="1"/>
</dbReference>
<dbReference type="SMART" id="SM00086">
    <property type="entry name" value="PAC"/>
    <property type="match status" value="2"/>
</dbReference>
<dbReference type="PROSITE" id="PS50113">
    <property type="entry name" value="PAC"/>
    <property type="match status" value="2"/>
</dbReference>
<dbReference type="SUPFAM" id="SSF58104">
    <property type="entry name" value="Methyl-accepting chemotaxis protein (MCP) signaling domain"/>
    <property type="match status" value="1"/>
</dbReference>
<feature type="domain" description="Methyl-accepting transducer" evidence="2">
    <location>
        <begin position="260"/>
        <end position="442"/>
    </location>
</feature>
<dbReference type="InterPro" id="IPR004089">
    <property type="entry name" value="MCPsignal_dom"/>
</dbReference>
<dbReference type="CDD" id="cd00130">
    <property type="entry name" value="PAS"/>
    <property type="match status" value="2"/>
</dbReference>
<dbReference type="Pfam" id="PF08447">
    <property type="entry name" value="PAS_3"/>
    <property type="match status" value="2"/>
</dbReference>
<keyword evidence="5" id="KW-1185">Reference proteome</keyword>
<dbReference type="RefSeq" id="WP_289829855.1">
    <property type="nucleotide sequence ID" value="NZ_JAUEDK010000015.1"/>
</dbReference>
<evidence type="ECO:0000259" key="2">
    <source>
        <dbReference type="PROSITE" id="PS50111"/>
    </source>
</evidence>
<feature type="domain" description="PAC" evidence="3">
    <location>
        <begin position="214"/>
        <end position="266"/>
    </location>
</feature>
<gene>
    <name evidence="4" type="ORF">QU481_10165</name>
</gene>
<dbReference type="NCBIfam" id="TIGR00229">
    <property type="entry name" value="sensory_box"/>
    <property type="match status" value="2"/>
</dbReference>
<dbReference type="InterPro" id="IPR000700">
    <property type="entry name" value="PAS-assoc_C"/>
</dbReference>
<dbReference type="InterPro" id="IPR013655">
    <property type="entry name" value="PAS_fold_3"/>
</dbReference>
<dbReference type="InterPro" id="IPR001610">
    <property type="entry name" value="PAC"/>
</dbReference>
<evidence type="ECO:0000256" key="1">
    <source>
        <dbReference type="PROSITE-ProRule" id="PRU00284"/>
    </source>
</evidence>
<evidence type="ECO:0000313" key="5">
    <source>
        <dbReference type="Proteomes" id="UP001168540"/>
    </source>
</evidence>
<keyword evidence="1" id="KW-0807">Transducer</keyword>
<dbReference type="SUPFAM" id="SSF55785">
    <property type="entry name" value="PYP-like sensor domain (PAS domain)"/>
    <property type="match status" value="2"/>
</dbReference>
<dbReference type="PROSITE" id="PS50111">
    <property type="entry name" value="CHEMOTAXIS_TRANSDUC_2"/>
    <property type="match status" value="1"/>
</dbReference>
<protein>
    <submittedName>
        <fullName evidence="4">Methyl-accepting chemotaxis protein</fullName>
    </submittedName>
</protein>
<dbReference type="SMART" id="SM00283">
    <property type="entry name" value="MA"/>
    <property type="match status" value="1"/>
</dbReference>
<organism evidence="4 5">
    <name type="scientific">Crenobacter oryzisoli</name>
    <dbReference type="NCBI Taxonomy" id="3056844"/>
    <lineage>
        <taxon>Bacteria</taxon>
        <taxon>Pseudomonadati</taxon>
        <taxon>Pseudomonadota</taxon>
        <taxon>Betaproteobacteria</taxon>
        <taxon>Neisseriales</taxon>
        <taxon>Neisseriaceae</taxon>
        <taxon>Crenobacter</taxon>
    </lineage>
</organism>
<accession>A0ABT7XN91</accession>
<reference evidence="4" key="1">
    <citation type="submission" date="2023-06" db="EMBL/GenBank/DDBJ databases">
        <authorList>
            <person name="Zhang S."/>
        </authorList>
    </citation>
    <scope>NUCLEOTIDE SEQUENCE</scope>
    <source>
        <strain evidence="4">SG2303</strain>
    </source>
</reference>
<evidence type="ECO:0000259" key="3">
    <source>
        <dbReference type="PROSITE" id="PS50113"/>
    </source>
</evidence>
<dbReference type="Gene3D" id="1.10.287.950">
    <property type="entry name" value="Methyl-accepting chemotaxis protein"/>
    <property type="match status" value="1"/>
</dbReference>
<dbReference type="InterPro" id="IPR050903">
    <property type="entry name" value="Bact_Chemotaxis_MeTrfase"/>
</dbReference>
<dbReference type="EMBL" id="JAUEDK010000015">
    <property type="protein sequence ID" value="MDN0075254.1"/>
    <property type="molecule type" value="Genomic_DNA"/>
</dbReference>
<dbReference type="InterPro" id="IPR035965">
    <property type="entry name" value="PAS-like_dom_sf"/>
</dbReference>
<dbReference type="Proteomes" id="UP001168540">
    <property type="component" value="Unassembled WGS sequence"/>
</dbReference>
<dbReference type="Gene3D" id="3.30.450.20">
    <property type="entry name" value="PAS domain"/>
    <property type="match status" value="2"/>
</dbReference>